<keyword evidence="5" id="KW-0547">Nucleotide-binding</keyword>
<dbReference type="Gene3D" id="3.30.450.20">
    <property type="entry name" value="PAS domain"/>
    <property type="match status" value="1"/>
</dbReference>
<evidence type="ECO:0000256" key="2">
    <source>
        <dbReference type="ARBA" id="ARBA00012438"/>
    </source>
</evidence>
<organism evidence="12 13">
    <name type="scientific">Sorangium cellulosum So0157-2</name>
    <dbReference type="NCBI Taxonomy" id="1254432"/>
    <lineage>
        <taxon>Bacteria</taxon>
        <taxon>Pseudomonadati</taxon>
        <taxon>Myxococcota</taxon>
        <taxon>Polyangia</taxon>
        <taxon>Polyangiales</taxon>
        <taxon>Polyangiaceae</taxon>
        <taxon>Sorangium</taxon>
    </lineage>
</organism>
<dbReference type="eggNOG" id="COG2205">
    <property type="taxonomic scope" value="Bacteria"/>
</dbReference>
<dbReference type="CDD" id="cd00082">
    <property type="entry name" value="HisKA"/>
    <property type="match status" value="1"/>
</dbReference>
<proteinExistence type="predicted"/>
<dbReference type="GO" id="GO:0005524">
    <property type="term" value="F:ATP binding"/>
    <property type="evidence" value="ECO:0007669"/>
    <property type="project" value="UniProtKB-KW"/>
</dbReference>
<dbReference type="AlphaFoldDB" id="S4Y0U1"/>
<dbReference type="Pfam" id="PF00512">
    <property type="entry name" value="HisKA"/>
    <property type="match status" value="1"/>
</dbReference>
<keyword evidence="8" id="KW-0902">Two-component regulatory system</keyword>
<feature type="region of interest" description="Disordered" evidence="9">
    <location>
        <begin position="189"/>
        <end position="211"/>
    </location>
</feature>
<dbReference type="Gene3D" id="3.30.565.10">
    <property type="entry name" value="Histidine kinase-like ATPase, C-terminal domain"/>
    <property type="match status" value="1"/>
</dbReference>
<dbReference type="SUPFAM" id="SSF47384">
    <property type="entry name" value="Homodimeric domain of signal transducing histidine kinase"/>
    <property type="match status" value="1"/>
</dbReference>
<dbReference type="SMART" id="SM00388">
    <property type="entry name" value="HisKA"/>
    <property type="match status" value="1"/>
</dbReference>
<keyword evidence="3" id="KW-0597">Phosphoprotein</keyword>
<dbReference type="EMBL" id="CP003969">
    <property type="protein sequence ID" value="AGP39112.1"/>
    <property type="molecule type" value="Genomic_DNA"/>
</dbReference>
<dbReference type="InterPro" id="IPR029016">
    <property type="entry name" value="GAF-like_dom_sf"/>
</dbReference>
<dbReference type="PROSITE" id="PS50109">
    <property type="entry name" value="HIS_KIN"/>
    <property type="match status" value="1"/>
</dbReference>
<evidence type="ECO:0000256" key="5">
    <source>
        <dbReference type="ARBA" id="ARBA00022741"/>
    </source>
</evidence>
<feature type="compositionally biased region" description="Basic and acidic residues" evidence="9">
    <location>
        <begin position="189"/>
        <end position="200"/>
    </location>
</feature>
<feature type="domain" description="PAC" evidence="11">
    <location>
        <begin position="317"/>
        <end position="369"/>
    </location>
</feature>
<dbReference type="PATRIC" id="fig|1254432.3.peg.7772"/>
<keyword evidence="7" id="KW-0067">ATP-binding</keyword>
<dbReference type="SMART" id="SM00065">
    <property type="entry name" value="GAF"/>
    <property type="match status" value="1"/>
</dbReference>
<dbReference type="InterPro" id="IPR036890">
    <property type="entry name" value="HATPase_C_sf"/>
</dbReference>
<dbReference type="GO" id="GO:0000155">
    <property type="term" value="F:phosphorelay sensor kinase activity"/>
    <property type="evidence" value="ECO:0007669"/>
    <property type="project" value="InterPro"/>
</dbReference>
<dbReference type="CDD" id="cd00075">
    <property type="entry name" value="HATPase"/>
    <property type="match status" value="1"/>
</dbReference>
<gene>
    <name evidence="12" type="ORF">SCE1572_34295</name>
</gene>
<dbReference type="InterPro" id="IPR035965">
    <property type="entry name" value="PAS-like_dom_sf"/>
</dbReference>
<evidence type="ECO:0000256" key="1">
    <source>
        <dbReference type="ARBA" id="ARBA00000085"/>
    </source>
</evidence>
<evidence type="ECO:0000313" key="13">
    <source>
        <dbReference type="Proteomes" id="UP000014803"/>
    </source>
</evidence>
<evidence type="ECO:0000256" key="3">
    <source>
        <dbReference type="ARBA" id="ARBA00022553"/>
    </source>
</evidence>
<dbReference type="InterPro" id="IPR003594">
    <property type="entry name" value="HATPase_dom"/>
</dbReference>
<dbReference type="Gene3D" id="1.10.287.130">
    <property type="match status" value="1"/>
</dbReference>
<evidence type="ECO:0000256" key="6">
    <source>
        <dbReference type="ARBA" id="ARBA00022777"/>
    </source>
</evidence>
<evidence type="ECO:0000313" key="12">
    <source>
        <dbReference type="EMBL" id="AGP39112.1"/>
    </source>
</evidence>
<dbReference type="GO" id="GO:0000156">
    <property type="term" value="F:phosphorelay response regulator activity"/>
    <property type="evidence" value="ECO:0007669"/>
    <property type="project" value="TreeGrafter"/>
</dbReference>
<dbReference type="Gene3D" id="3.30.450.40">
    <property type="match status" value="1"/>
</dbReference>
<dbReference type="InterPro" id="IPR050351">
    <property type="entry name" value="BphY/WalK/GraS-like"/>
</dbReference>
<evidence type="ECO:0000259" key="10">
    <source>
        <dbReference type="PROSITE" id="PS50109"/>
    </source>
</evidence>
<dbReference type="KEGG" id="scu:SCE1572_34295"/>
<dbReference type="Proteomes" id="UP000014803">
    <property type="component" value="Chromosome"/>
</dbReference>
<sequence length="593" mass="63627">MTTISAHDRGPGIHGEPAAAAAQLADAIVEASAALSGKRDPQQIHDTIVEQAARLLGADLSLLHDARAPTDGARAIRLLASSGAPSAIDAALGDLTSTPSLALRAAESRRVEHAAADDAALERFADVRAIEACLKVRWVLAAPLLAAERPLGVLTCAFGGRSAPAAELLPRVQALVALFALALASAEREGEPRDEREPRRALAAAAPSAGAAAAQPRAEALLRDAQAALHEANARLAAEQQWLRSIIEEFPVAIAVFDERGGRSLLASRRCEQLCAGPHPLATPMSARRALLCAPGGRPLLHHEMPLVRAARGQGMTCEELWFRRGDGSHIPVVVSAGPVRDDQGTILGAIASYEDVTHFIERERLREEWLSIVAHDLRQPLTAITACAGMLSRRSHAADIRGWSRKILASVQRIERMAEDLLDASKLDARRFSLDRQPMDLRAQLRAAVDLANMERPERSVVLAADEDVPLVHADAARVDQVVGNLLLNAAKYGDPRAPTRVTLSRREAEVEVAIENRGPGIHPDELPKLFQRFQRLTSGPSRRNLPGTGLGLYICKGIIEAHGGRIWARSAPDETTSFHFTLPLSEPPQGG</sequence>
<reference evidence="12 13" key="1">
    <citation type="journal article" date="2013" name="Sci. Rep.">
        <title>Extraordinary expansion of a Sorangium cellulosum genome from an alkaline milieu.</title>
        <authorList>
            <person name="Han K."/>
            <person name="Li Z.F."/>
            <person name="Peng R."/>
            <person name="Zhu L.P."/>
            <person name="Zhou T."/>
            <person name="Wang L.G."/>
            <person name="Li S.G."/>
            <person name="Zhang X.B."/>
            <person name="Hu W."/>
            <person name="Wu Z.H."/>
            <person name="Qin N."/>
            <person name="Li Y.Z."/>
        </authorList>
    </citation>
    <scope>NUCLEOTIDE SEQUENCE [LARGE SCALE GENOMIC DNA]</scope>
    <source>
        <strain evidence="12 13">So0157-2</strain>
    </source>
</reference>
<evidence type="ECO:0000256" key="9">
    <source>
        <dbReference type="SAM" id="MobiDB-lite"/>
    </source>
</evidence>
<dbReference type="SMART" id="SM00387">
    <property type="entry name" value="HATPase_c"/>
    <property type="match status" value="1"/>
</dbReference>
<dbReference type="SUPFAM" id="SSF55874">
    <property type="entry name" value="ATPase domain of HSP90 chaperone/DNA topoisomerase II/histidine kinase"/>
    <property type="match status" value="1"/>
</dbReference>
<dbReference type="STRING" id="1254432.SCE1572_34295"/>
<dbReference type="SUPFAM" id="SSF55781">
    <property type="entry name" value="GAF domain-like"/>
    <property type="match status" value="1"/>
</dbReference>
<dbReference type="SUPFAM" id="SSF55785">
    <property type="entry name" value="PYP-like sensor domain (PAS domain)"/>
    <property type="match status" value="1"/>
</dbReference>
<protein>
    <recommendedName>
        <fullName evidence="2">histidine kinase</fullName>
        <ecNumber evidence="2">2.7.13.3</ecNumber>
    </recommendedName>
</protein>
<dbReference type="GO" id="GO:0030295">
    <property type="term" value="F:protein kinase activator activity"/>
    <property type="evidence" value="ECO:0007669"/>
    <property type="project" value="TreeGrafter"/>
</dbReference>
<dbReference type="RefSeq" id="WP_020738751.1">
    <property type="nucleotide sequence ID" value="NC_021658.1"/>
</dbReference>
<feature type="domain" description="Histidine kinase" evidence="10">
    <location>
        <begin position="373"/>
        <end position="588"/>
    </location>
</feature>
<evidence type="ECO:0000256" key="8">
    <source>
        <dbReference type="ARBA" id="ARBA00023012"/>
    </source>
</evidence>
<name>S4Y0U1_SORCE</name>
<accession>S4Y0U1</accession>
<dbReference type="InterPro" id="IPR003018">
    <property type="entry name" value="GAF"/>
</dbReference>
<dbReference type="HOGENOM" id="CLU_459966_0_0_7"/>
<dbReference type="PROSITE" id="PS50113">
    <property type="entry name" value="PAC"/>
    <property type="match status" value="1"/>
</dbReference>
<dbReference type="PANTHER" id="PTHR42878">
    <property type="entry name" value="TWO-COMPONENT HISTIDINE KINASE"/>
    <property type="match status" value="1"/>
</dbReference>
<dbReference type="FunFam" id="3.30.565.10:FF:000006">
    <property type="entry name" value="Sensor histidine kinase WalK"/>
    <property type="match status" value="1"/>
</dbReference>
<feature type="compositionally biased region" description="Low complexity" evidence="9">
    <location>
        <begin position="201"/>
        <end position="211"/>
    </location>
</feature>
<dbReference type="EC" id="2.7.13.3" evidence="2"/>
<dbReference type="InterPro" id="IPR003661">
    <property type="entry name" value="HisK_dim/P_dom"/>
</dbReference>
<dbReference type="GO" id="GO:0007234">
    <property type="term" value="P:osmosensory signaling via phosphorelay pathway"/>
    <property type="evidence" value="ECO:0007669"/>
    <property type="project" value="TreeGrafter"/>
</dbReference>
<dbReference type="InterPro" id="IPR005467">
    <property type="entry name" value="His_kinase_dom"/>
</dbReference>
<keyword evidence="4" id="KW-0808">Transferase</keyword>
<dbReference type="eggNOG" id="COG2202">
    <property type="taxonomic scope" value="Bacteria"/>
</dbReference>
<dbReference type="InterPro" id="IPR036097">
    <property type="entry name" value="HisK_dim/P_sf"/>
</dbReference>
<dbReference type="InterPro" id="IPR004358">
    <property type="entry name" value="Sig_transdc_His_kin-like_C"/>
</dbReference>
<dbReference type="Pfam" id="PF02518">
    <property type="entry name" value="HATPase_c"/>
    <property type="match status" value="1"/>
</dbReference>
<keyword evidence="6" id="KW-0418">Kinase</keyword>
<dbReference type="Pfam" id="PF01590">
    <property type="entry name" value="GAF"/>
    <property type="match status" value="1"/>
</dbReference>
<dbReference type="OrthoDB" id="5342753at2"/>
<evidence type="ECO:0000256" key="4">
    <source>
        <dbReference type="ARBA" id="ARBA00022679"/>
    </source>
</evidence>
<dbReference type="PRINTS" id="PR00344">
    <property type="entry name" value="BCTRLSENSOR"/>
</dbReference>
<dbReference type="PANTHER" id="PTHR42878:SF7">
    <property type="entry name" value="SENSOR HISTIDINE KINASE GLRK"/>
    <property type="match status" value="1"/>
</dbReference>
<evidence type="ECO:0000259" key="11">
    <source>
        <dbReference type="PROSITE" id="PS50113"/>
    </source>
</evidence>
<comment type="catalytic activity">
    <reaction evidence="1">
        <text>ATP + protein L-histidine = ADP + protein N-phospho-L-histidine.</text>
        <dbReference type="EC" id="2.7.13.3"/>
    </reaction>
</comment>
<evidence type="ECO:0000256" key="7">
    <source>
        <dbReference type="ARBA" id="ARBA00022840"/>
    </source>
</evidence>
<dbReference type="InterPro" id="IPR000700">
    <property type="entry name" value="PAS-assoc_C"/>
</dbReference>